<dbReference type="InterPro" id="IPR036770">
    <property type="entry name" value="Ankyrin_rpt-contain_sf"/>
</dbReference>
<dbReference type="EMBL" id="MK500279">
    <property type="protein sequence ID" value="QBK84551.1"/>
    <property type="molecule type" value="Genomic_DNA"/>
</dbReference>
<accession>A0A481YQ47</accession>
<protein>
    <submittedName>
        <fullName evidence="1">Ankyrin repeat protein</fullName>
    </submittedName>
</protein>
<organism evidence="1">
    <name type="scientific">Pithovirus LCDPAC01</name>
    <dbReference type="NCBI Taxonomy" id="2506600"/>
    <lineage>
        <taxon>Viruses</taxon>
        <taxon>Pithoviruses</taxon>
    </lineage>
</organism>
<proteinExistence type="predicted"/>
<name>A0A481YQ47_9VIRU</name>
<gene>
    <name evidence="1" type="ORF">LCDPAC01_00320</name>
</gene>
<evidence type="ECO:0000313" key="1">
    <source>
        <dbReference type="EMBL" id="QBK84551.1"/>
    </source>
</evidence>
<sequence length="94" mass="10780">MPGVLSGMIGTYLITKRRSKVRSFQKKPTYRNLLLAVDYGILSEVKRLLSEGVILRETAMEHSAEHNQLEIFEFLLEQKAPYSDRIIGLPCLAW</sequence>
<dbReference type="SUPFAM" id="SSF48403">
    <property type="entry name" value="Ankyrin repeat"/>
    <property type="match status" value="1"/>
</dbReference>
<reference evidence="1" key="1">
    <citation type="journal article" date="2019" name="MBio">
        <title>Virus Genomes from Deep Sea Sediments Expand the Ocean Megavirome and Support Independent Origins of Viral Gigantism.</title>
        <authorList>
            <person name="Backstrom D."/>
            <person name="Yutin N."/>
            <person name="Jorgensen S.L."/>
            <person name="Dharamshi J."/>
            <person name="Homa F."/>
            <person name="Zaremba-Niedwiedzka K."/>
            <person name="Spang A."/>
            <person name="Wolf Y.I."/>
            <person name="Koonin E.V."/>
            <person name="Ettema T.J."/>
        </authorList>
    </citation>
    <scope>NUCLEOTIDE SEQUENCE</scope>
</reference>